<dbReference type="InterPro" id="IPR000380">
    <property type="entry name" value="Topo_IA"/>
</dbReference>
<keyword evidence="1" id="KW-0799">Topoisomerase</keyword>
<dbReference type="InterPro" id="IPR003602">
    <property type="entry name" value="Topo_IA_DNA-bd_dom"/>
</dbReference>
<dbReference type="Pfam" id="PF01131">
    <property type="entry name" value="Topoisom_bac"/>
    <property type="match status" value="1"/>
</dbReference>
<dbReference type="RefSeq" id="WP_306958832.1">
    <property type="nucleotide sequence ID" value="NZ_JAUSRG010000001.1"/>
</dbReference>
<protein>
    <submittedName>
        <fullName evidence="7">DNA topoisomerase-3</fullName>
        <ecNumber evidence="7">5.6.2.1</ecNumber>
    </submittedName>
</protein>
<dbReference type="EMBL" id="JAUSTF010000002">
    <property type="protein sequence ID" value="MDQ0180136.1"/>
    <property type="molecule type" value="Genomic_DNA"/>
</dbReference>
<accession>A0AAW8DCR2</accession>
<dbReference type="SMART" id="SM00493">
    <property type="entry name" value="TOPRIM"/>
    <property type="match status" value="1"/>
</dbReference>
<sequence length="745" mass="81863">MAQALLIAEKPSAARNMAKALGGMSGTYQGTDFEIVALRGHLYEYVEPAEQVDASLAEKYKSWDLNNLPWNPAEIQWKRKASTQSGIGEILRTLESKAKGAEEIVCAVDVDPSGEGGLLFAEPLIELSIVPRKLTRMYFTDETEASIQKAFVARKEIVGGLHNFDEYKKAVTRSKFDWLTQQFTRVATVSAAQQAVLRQGRLKSAMLLLVGEQKKAYEEYVKKPFFQNRFKDENGVVYTDPEQPQFPDAASVPQTFHASAVVVDSKTSKSTAPPRLLDLAGLSSRLSGKGVKADQVLAIVQKMYEDQVLSYPRTEDKTITTEQFNELLPLANKIAAVVGVDPAVLTHRAPRKTHVKDSGAHGANRPGPKVPASLDALTQKYGPVSKFIYEELARSFLAVLAEDYLYESQLGHVQDYPTFKGSAAVPMSLGWKQVFFEDKSGSSDDDEAENASGLGTKADPFVFEGANKRPEHPTMKWLMKQLEKRDVGTGATRTSTYAEVTKAQSAKNKYPLMSEQRGRITLTEFGEMGYRLLPGTRIGDLGMTEHVYQEMREVAAGAKTTEDVIGVVASWVTQDIQTMQRNAAAMRGELGLTQAVIQKEKAEGIWAVTREQVRFNREWSGYRFTDAEVAKLLAGEQINVTATSTKTGNPFTVHGKLGPGEFNGKPTFGFQLVGFGALDASGQELPPESWCSHKFTAAEMKKLAAGEKIFADNFVSKKGNTFAATVRFGTEDGKAGKRIIPEFGN</sequence>
<evidence type="ECO:0000256" key="3">
    <source>
        <dbReference type="ARBA" id="ARBA00023235"/>
    </source>
</evidence>
<keyword evidence="2" id="KW-0238">DNA-binding</keyword>
<dbReference type="PANTHER" id="PTHR11390:SF21">
    <property type="entry name" value="DNA TOPOISOMERASE 3-ALPHA"/>
    <property type="match status" value="1"/>
</dbReference>
<dbReference type="GO" id="GO:0006310">
    <property type="term" value="P:DNA recombination"/>
    <property type="evidence" value="ECO:0007669"/>
    <property type="project" value="TreeGrafter"/>
</dbReference>
<evidence type="ECO:0000256" key="1">
    <source>
        <dbReference type="ARBA" id="ARBA00023029"/>
    </source>
</evidence>
<evidence type="ECO:0000313" key="10">
    <source>
        <dbReference type="Proteomes" id="UP001242995"/>
    </source>
</evidence>
<dbReference type="SUPFAM" id="SSF56712">
    <property type="entry name" value="Prokaryotic type I DNA topoisomerase"/>
    <property type="match status" value="1"/>
</dbReference>
<dbReference type="Gene3D" id="3.40.50.140">
    <property type="match status" value="1"/>
</dbReference>
<dbReference type="PROSITE" id="PS50880">
    <property type="entry name" value="TOPRIM"/>
    <property type="match status" value="1"/>
</dbReference>
<evidence type="ECO:0000313" key="7">
    <source>
        <dbReference type="EMBL" id="MDP9903211.1"/>
    </source>
</evidence>
<dbReference type="GO" id="GO:0006265">
    <property type="term" value="P:DNA topological change"/>
    <property type="evidence" value="ECO:0007669"/>
    <property type="project" value="InterPro"/>
</dbReference>
<dbReference type="InterPro" id="IPR013824">
    <property type="entry name" value="Topo_IA_cen_sub1"/>
</dbReference>
<feature type="region of interest" description="Disordered" evidence="4">
    <location>
        <begin position="351"/>
        <end position="370"/>
    </location>
</feature>
<name>A0AAW8DCR2_9MICC</name>
<dbReference type="InterPro" id="IPR013825">
    <property type="entry name" value="Topo_IA_cen_sub2"/>
</dbReference>
<dbReference type="GO" id="GO:0043597">
    <property type="term" value="C:cytoplasmic replication fork"/>
    <property type="evidence" value="ECO:0007669"/>
    <property type="project" value="TreeGrafter"/>
</dbReference>
<dbReference type="EMBL" id="JAUSRG010000001">
    <property type="protein sequence ID" value="MDP9903211.1"/>
    <property type="molecule type" value="Genomic_DNA"/>
</dbReference>
<dbReference type="Gene3D" id="1.10.290.10">
    <property type="entry name" value="Topoisomerase I, domain 4"/>
    <property type="match status" value="1"/>
</dbReference>
<keyword evidence="3 7" id="KW-0413">Isomerase</keyword>
<dbReference type="PROSITE" id="PS52039">
    <property type="entry name" value="TOPO_IA_2"/>
    <property type="match status" value="1"/>
</dbReference>
<dbReference type="Proteomes" id="UP001242995">
    <property type="component" value="Unassembled WGS sequence"/>
</dbReference>
<dbReference type="InterPro" id="IPR006171">
    <property type="entry name" value="TOPRIM_dom"/>
</dbReference>
<evidence type="ECO:0000313" key="8">
    <source>
        <dbReference type="EMBL" id="MDQ0180136.1"/>
    </source>
</evidence>
<gene>
    <name evidence="7" type="ORF">J2S90_000151</name>
    <name evidence="8" type="ORF">J2S93_001552</name>
</gene>
<organism evidence="7 10">
    <name type="scientific">Arthrobacter bambusae</name>
    <dbReference type="NCBI Taxonomy" id="1338426"/>
    <lineage>
        <taxon>Bacteria</taxon>
        <taxon>Bacillati</taxon>
        <taxon>Actinomycetota</taxon>
        <taxon>Actinomycetes</taxon>
        <taxon>Micrococcales</taxon>
        <taxon>Micrococcaceae</taxon>
        <taxon>Arthrobacter</taxon>
    </lineage>
</organism>
<dbReference type="PRINTS" id="PR00417">
    <property type="entry name" value="PRTPISMRASEI"/>
</dbReference>
<reference evidence="7 9" key="1">
    <citation type="submission" date="2023-07" db="EMBL/GenBank/DDBJ databases">
        <title>Sorghum-associated microbial communities from plants grown in Nebraska, USA.</title>
        <authorList>
            <person name="Schachtman D."/>
        </authorList>
    </citation>
    <scope>NUCLEOTIDE SEQUENCE</scope>
    <source>
        <strain evidence="7">DS1006</strain>
        <strain evidence="8 9">DS1016</strain>
    </source>
</reference>
<keyword evidence="9" id="KW-1185">Reference proteome</keyword>
<dbReference type="GO" id="GO:0003917">
    <property type="term" value="F:DNA topoisomerase type I (single strand cut, ATP-independent) activity"/>
    <property type="evidence" value="ECO:0007669"/>
    <property type="project" value="UniProtKB-EC"/>
</dbReference>
<proteinExistence type="predicted"/>
<dbReference type="Pfam" id="PF01751">
    <property type="entry name" value="Toprim"/>
    <property type="match status" value="1"/>
</dbReference>
<dbReference type="InterPro" id="IPR023405">
    <property type="entry name" value="Topo_IA_core_domain"/>
</dbReference>
<dbReference type="Gene3D" id="2.70.20.10">
    <property type="entry name" value="Topoisomerase I, domain 3"/>
    <property type="match status" value="1"/>
</dbReference>
<feature type="domain" description="Topo IA-type catalytic" evidence="6">
    <location>
        <begin position="163"/>
        <end position="577"/>
    </location>
</feature>
<evidence type="ECO:0000256" key="2">
    <source>
        <dbReference type="ARBA" id="ARBA00023125"/>
    </source>
</evidence>
<comment type="caution">
    <text evidence="7">The sequence shown here is derived from an EMBL/GenBank/DDBJ whole genome shotgun (WGS) entry which is preliminary data.</text>
</comment>
<dbReference type="InterPro" id="IPR013497">
    <property type="entry name" value="Topo_IA_cen"/>
</dbReference>
<dbReference type="EC" id="5.6.2.1" evidence="7"/>
<evidence type="ECO:0000313" key="9">
    <source>
        <dbReference type="Proteomes" id="UP001230951"/>
    </source>
</evidence>
<dbReference type="PANTHER" id="PTHR11390">
    <property type="entry name" value="PROKARYOTIC DNA TOPOISOMERASE"/>
    <property type="match status" value="1"/>
</dbReference>
<dbReference type="Proteomes" id="UP001230951">
    <property type="component" value="Unassembled WGS sequence"/>
</dbReference>
<evidence type="ECO:0000259" key="6">
    <source>
        <dbReference type="PROSITE" id="PS52039"/>
    </source>
</evidence>
<dbReference type="Gene3D" id="1.10.460.10">
    <property type="entry name" value="Topoisomerase I, domain 2"/>
    <property type="match status" value="1"/>
</dbReference>
<dbReference type="SMART" id="SM00437">
    <property type="entry name" value="TOP1Ac"/>
    <property type="match status" value="1"/>
</dbReference>
<feature type="domain" description="Toprim" evidence="5">
    <location>
        <begin position="3"/>
        <end position="144"/>
    </location>
</feature>
<feature type="region of interest" description="Disordered" evidence="4">
    <location>
        <begin position="440"/>
        <end position="463"/>
    </location>
</feature>
<dbReference type="AlphaFoldDB" id="A0AAW8DCR2"/>
<evidence type="ECO:0000256" key="4">
    <source>
        <dbReference type="SAM" id="MobiDB-lite"/>
    </source>
</evidence>
<dbReference type="GO" id="GO:0006281">
    <property type="term" value="P:DNA repair"/>
    <property type="evidence" value="ECO:0007669"/>
    <property type="project" value="TreeGrafter"/>
</dbReference>
<dbReference type="InterPro" id="IPR013826">
    <property type="entry name" value="Topo_IA_cen_sub3"/>
</dbReference>
<evidence type="ECO:0000259" key="5">
    <source>
        <dbReference type="PROSITE" id="PS50880"/>
    </source>
</evidence>
<dbReference type="GO" id="GO:0003677">
    <property type="term" value="F:DNA binding"/>
    <property type="evidence" value="ECO:0007669"/>
    <property type="project" value="UniProtKB-KW"/>
</dbReference>